<keyword evidence="2" id="KW-1185">Reference proteome</keyword>
<sequence>MDVRMDAHYLELVNRERTQYKARLNYGYTRRLPTCRYDREISLVEGSSSTDTSREARDGSIPYVQKVDRQIYRDSYQFW</sequence>
<protein>
    <submittedName>
        <fullName evidence="1">Uncharacterized protein</fullName>
    </submittedName>
</protein>
<name>A0A0P1AM95_PLAHL</name>
<proteinExistence type="predicted"/>
<dbReference type="AlphaFoldDB" id="A0A0P1AM95"/>
<accession>A0A0P1AM95</accession>
<organism evidence="1 2">
    <name type="scientific">Plasmopara halstedii</name>
    <name type="common">Downy mildew of sunflower</name>
    <dbReference type="NCBI Taxonomy" id="4781"/>
    <lineage>
        <taxon>Eukaryota</taxon>
        <taxon>Sar</taxon>
        <taxon>Stramenopiles</taxon>
        <taxon>Oomycota</taxon>
        <taxon>Peronosporomycetes</taxon>
        <taxon>Peronosporales</taxon>
        <taxon>Peronosporaceae</taxon>
        <taxon>Plasmopara</taxon>
    </lineage>
</organism>
<dbReference type="RefSeq" id="XP_024578682.1">
    <property type="nucleotide sequence ID" value="XM_024728179.1"/>
</dbReference>
<evidence type="ECO:0000313" key="1">
    <source>
        <dbReference type="EMBL" id="CEG42313.1"/>
    </source>
</evidence>
<reference evidence="2" key="1">
    <citation type="submission" date="2014-09" db="EMBL/GenBank/DDBJ databases">
        <authorList>
            <person name="Sharma Rahul"/>
            <person name="Thines Marco"/>
        </authorList>
    </citation>
    <scope>NUCLEOTIDE SEQUENCE [LARGE SCALE GENOMIC DNA]</scope>
</reference>
<dbReference type="EMBL" id="CCYD01000610">
    <property type="protein sequence ID" value="CEG42313.1"/>
    <property type="molecule type" value="Genomic_DNA"/>
</dbReference>
<dbReference type="GeneID" id="36407652"/>
<dbReference type="Proteomes" id="UP000054928">
    <property type="component" value="Unassembled WGS sequence"/>
</dbReference>
<evidence type="ECO:0000313" key="2">
    <source>
        <dbReference type="Proteomes" id="UP000054928"/>
    </source>
</evidence>